<dbReference type="AlphaFoldDB" id="A0A6J5WVJ9"/>
<protein>
    <submittedName>
        <fullName evidence="2">Uncharacterized protein</fullName>
    </submittedName>
</protein>
<name>A0A6J5WVJ9_PRUAR</name>
<reference evidence="4" key="1">
    <citation type="journal article" date="2020" name="Genome Biol.">
        <title>Gamete binning: chromosome-level and haplotype-resolved genome assembly enabled by high-throughput single-cell sequencing of gamete genomes.</title>
        <authorList>
            <person name="Campoy J.A."/>
            <person name="Sun H."/>
            <person name="Goel M."/>
            <person name="Jiao W.-B."/>
            <person name="Folz-Donahue K."/>
            <person name="Wang N."/>
            <person name="Rubio M."/>
            <person name="Liu C."/>
            <person name="Kukat C."/>
            <person name="Ruiz D."/>
            <person name="Huettel B."/>
            <person name="Schneeberger K."/>
        </authorList>
    </citation>
    <scope>NUCLEOTIDE SEQUENCE [LARGE SCALE GENOMIC DNA]</scope>
    <source>
        <strain evidence="4">cv. Rojo Pasion</strain>
    </source>
</reference>
<keyword evidence="4" id="KW-1185">Reference proteome</keyword>
<proteinExistence type="predicted"/>
<organism evidence="2 4">
    <name type="scientific">Prunus armeniaca</name>
    <name type="common">Apricot</name>
    <name type="synonym">Armeniaca vulgaris</name>
    <dbReference type="NCBI Taxonomy" id="36596"/>
    <lineage>
        <taxon>Eukaryota</taxon>
        <taxon>Viridiplantae</taxon>
        <taxon>Streptophyta</taxon>
        <taxon>Embryophyta</taxon>
        <taxon>Tracheophyta</taxon>
        <taxon>Spermatophyta</taxon>
        <taxon>Magnoliopsida</taxon>
        <taxon>eudicotyledons</taxon>
        <taxon>Gunneridae</taxon>
        <taxon>Pentapetalae</taxon>
        <taxon>rosids</taxon>
        <taxon>fabids</taxon>
        <taxon>Rosales</taxon>
        <taxon>Rosaceae</taxon>
        <taxon>Amygdaloideae</taxon>
        <taxon>Amygdaleae</taxon>
        <taxon>Prunus</taxon>
    </lineage>
</organism>
<reference evidence="2 3" key="2">
    <citation type="submission" date="2020-05" db="EMBL/GenBank/DDBJ databases">
        <authorList>
            <person name="Campoy J."/>
            <person name="Schneeberger K."/>
            <person name="Spophaly S."/>
        </authorList>
    </citation>
    <scope>NUCLEOTIDE SEQUENCE [LARGE SCALE GENOMIC DNA]</scope>
    <source>
        <strain evidence="2">PruArmRojPasFocal</strain>
    </source>
</reference>
<gene>
    <name evidence="1" type="ORF">CURHAP_LOCUS19363</name>
    <name evidence="2" type="ORF">ORAREDHAP_LOCUS19172</name>
</gene>
<evidence type="ECO:0000313" key="2">
    <source>
        <dbReference type="EMBL" id="CAB4303154.1"/>
    </source>
</evidence>
<dbReference type="Proteomes" id="UP000507245">
    <property type="component" value="Unassembled WGS sequence"/>
</dbReference>
<evidence type="ECO:0000313" key="3">
    <source>
        <dbReference type="Proteomes" id="UP000507222"/>
    </source>
</evidence>
<dbReference type="EMBL" id="CAEKDK010000003">
    <property type="protein sequence ID" value="CAB4272632.1"/>
    <property type="molecule type" value="Genomic_DNA"/>
</dbReference>
<evidence type="ECO:0000313" key="1">
    <source>
        <dbReference type="EMBL" id="CAB4272632.1"/>
    </source>
</evidence>
<dbReference type="Proteomes" id="UP000507222">
    <property type="component" value="Unassembled WGS sequence"/>
</dbReference>
<evidence type="ECO:0000313" key="4">
    <source>
        <dbReference type="Proteomes" id="UP000507245"/>
    </source>
</evidence>
<sequence>MPRVHYPLVQMAAPHCLFEKKALAVSSARLRQHPPQIGNRWLLFRSLVESKERKVLGSEGEEIEKA</sequence>
<accession>A0A6J5WVJ9</accession>
<dbReference type="EMBL" id="CAEKKB010000003">
    <property type="protein sequence ID" value="CAB4303154.1"/>
    <property type="molecule type" value="Genomic_DNA"/>
</dbReference>